<dbReference type="Proteomes" id="UP000051574">
    <property type="component" value="Unassembled WGS sequence"/>
</dbReference>
<reference evidence="1 2" key="1">
    <citation type="submission" date="2015-09" db="EMBL/GenBank/DDBJ databases">
        <title>Draft genome of the scarab beetle Oryctes borbonicus.</title>
        <authorList>
            <person name="Meyer J.M."/>
            <person name="Markov G.V."/>
            <person name="Baskaran P."/>
            <person name="Herrmann M."/>
            <person name="Sommer R.J."/>
            <person name="Roedelsperger C."/>
        </authorList>
    </citation>
    <scope>NUCLEOTIDE SEQUENCE [LARGE SCALE GENOMIC DNA]</scope>
    <source>
        <strain evidence="1">OB123</strain>
        <tissue evidence="1">Whole animal</tissue>
    </source>
</reference>
<sequence length="1169" mass="131520">KNYTDNEHANVVVESARQSRQFEEQNIGYEEKNTYLEKIGGLYIELDDYIRKIKAIQADLKNYLGTSGQLRFEGEIYAKDVVLEKEAFFENDFVVETINDKDSIEILDNVIDIKKDYDFQKMPMSFEKVKIVSGIAPIYINDKSSGRLLHRNDSIVFHDVKIVGKIILNSNLNLESLINNVDMNSSILLLRTGDQDIYGNVSAWKNIKICNATSNFLNKFDLKEVVANSADIINNLEILKVKKLTVAGFLNGKDVALLNQYALRTSVSQQVLEECFFENLDLVNLFVNDYLSGMKPEDAFTIHVGEFHLINKDVLFTGDLSAEKIIIKQMLNHLKIDEDGVLPFLLKNTSEEQYVTGSKVFEEVTVVNPLNLQVMINSEKLKGLNPIHIVPDERIVVRGNFNFTKKVVIEGRIAIEDVKASKSNKSIEDILTEGLEISTEELQFHLSLKQPLNIEHINVGTINDINLGDLIVNGNDATQEIYGDKIVRSDLHITGSTAITNVNNVYIRDLESTVLNVDDDQEIWGSHVVKELIARSVDAVNTRLGDHIWQDIVTIENDQMIYGTTVIDQSTMIESINANFTDVEGLVNGYNFAEMLQDTVDVNTTYIQGCKTFEFLRVENLFVESGVDMKSIQEKLKKAQESFQIKVDQIILPDNISIEKLNVEGHLGRMKSEDFAKNWKEEANTQEFFGNHSFNTVTVFEEATILSKKINGFNFQDIVENTLKVNESYYFDDVTFKDAVYSLETVDLRGNIPGLDLDTIITSARDEQTIWDLSFANNVDVVGNLKVNHLINDVNYIHLCNFSHPKTGESNKTLIITGNAYFIKGPSLKQFQNTSIQHFYDDIWIRNRETKVNGHIEFGAIHFQSDLKVEGLIDNTSLEWLANNYFSKTKDQTITAHLDFTDGINFFQGVSASEMLLAGHVSSIDISEFLRTAILDDGEQIFENTIEVESCGIRNLKGDFLVNNLNLPNDIMRYDVVNTVTGIKRIAAASVENLILENNIPVQNIELPSWIHQTVSNAGGAIGGDSIFHGNVTLSKGLGVVEKVNGVIFDDRNILLKNKNQIISGRKVIYADFGVAFDDVSLKGSLNGVNLMELSQNQAYKNGTNLITSGVRLLGTVTANNLNIQGLYNNISMPNVIFNIQASQDLNNQYDNYAQLLNMSNKIKESLKC</sequence>
<dbReference type="PANTHER" id="PTHR15261:SF4">
    <property type="entry name" value="THROMBOSPONDIN-TYPE LAMININ G DOMAIN AND EAR REPEAT-CONTAINING PROTEIN"/>
    <property type="match status" value="1"/>
</dbReference>
<feature type="non-terminal residue" evidence="1">
    <location>
        <position position="1"/>
    </location>
</feature>
<evidence type="ECO:0000313" key="1">
    <source>
        <dbReference type="EMBL" id="KRT79229.1"/>
    </source>
</evidence>
<dbReference type="GO" id="GO:0007165">
    <property type="term" value="P:signal transduction"/>
    <property type="evidence" value="ECO:0007669"/>
    <property type="project" value="TreeGrafter"/>
</dbReference>
<proteinExistence type="predicted"/>
<dbReference type="OrthoDB" id="188713at2759"/>
<keyword evidence="2" id="KW-1185">Reference proteome</keyword>
<organism evidence="1 2">
    <name type="scientific">Oryctes borbonicus</name>
    <dbReference type="NCBI Taxonomy" id="1629725"/>
    <lineage>
        <taxon>Eukaryota</taxon>
        <taxon>Metazoa</taxon>
        <taxon>Ecdysozoa</taxon>
        <taxon>Arthropoda</taxon>
        <taxon>Hexapoda</taxon>
        <taxon>Insecta</taxon>
        <taxon>Pterygota</taxon>
        <taxon>Neoptera</taxon>
        <taxon>Endopterygota</taxon>
        <taxon>Coleoptera</taxon>
        <taxon>Polyphaga</taxon>
        <taxon>Scarabaeiformia</taxon>
        <taxon>Scarabaeidae</taxon>
        <taxon>Dynastinae</taxon>
        <taxon>Oryctes</taxon>
    </lineage>
</organism>
<comment type="caution">
    <text evidence="1">The sequence shown here is derived from an EMBL/GenBank/DDBJ whole genome shotgun (WGS) entry which is preliminary data.</text>
</comment>
<dbReference type="EMBL" id="LJIG01022689">
    <property type="protein sequence ID" value="KRT79229.1"/>
    <property type="molecule type" value="Genomic_DNA"/>
</dbReference>
<protein>
    <submittedName>
        <fullName evidence="1">Uncharacterized protein</fullName>
    </submittedName>
</protein>
<dbReference type="AlphaFoldDB" id="A0A0T6AWH9"/>
<gene>
    <name evidence="1" type="ORF">AMK59_8134</name>
</gene>
<accession>A0A0T6AWH9</accession>
<name>A0A0T6AWH9_9SCAR</name>
<dbReference type="PANTHER" id="PTHR15261">
    <property type="entry name" value="THROMBOSPONDIN-TYPE LAMININ G DOMAIN AND EAR REPEAT-CONTAINING"/>
    <property type="match status" value="1"/>
</dbReference>
<evidence type="ECO:0000313" key="2">
    <source>
        <dbReference type="Proteomes" id="UP000051574"/>
    </source>
</evidence>